<dbReference type="GO" id="GO:0005524">
    <property type="term" value="F:ATP binding"/>
    <property type="evidence" value="ECO:0007669"/>
    <property type="project" value="UniProtKB-KW"/>
</dbReference>
<dbReference type="FunFam" id="3.40.50.300:FF:000425">
    <property type="entry name" value="Probable ABC transporter, ATP-binding subunit"/>
    <property type="match status" value="1"/>
</dbReference>
<dbReference type="AlphaFoldDB" id="A0A4R5TYQ9"/>
<proteinExistence type="predicted"/>
<evidence type="ECO:0000259" key="4">
    <source>
        <dbReference type="PROSITE" id="PS50893"/>
    </source>
</evidence>
<keyword evidence="1" id="KW-0813">Transport</keyword>
<dbReference type="SUPFAM" id="SSF52540">
    <property type="entry name" value="P-loop containing nucleoside triphosphate hydrolases"/>
    <property type="match status" value="1"/>
</dbReference>
<evidence type="ECO:0000256" key="2">
    <source>
        <dbReference type="ARBA" id="ARBA00022741"/>
    </source>
</evidence>
<dbReference type="PANTHER" id="PTHR42781:SF4">
    <property type="entry name" value="SPERMIDINE_PUTRESCINE IMPORT ATP-BINDING PROTEIN POTA"/>
    <property type="match status" value="1"/>
</dbReference>
<dbReference type="Pfam" id="PF00005">
    <property type="entry name" value="ABC_tran"/>
    <property type="match status" value="1"/>
</dbReference>
<dbReference type="SMART" id="SM00382">
    <property type="entry name" value="AAA"/>
    <property type="match status" value="1"/>
</dbReference>
<comment type="caution">
    <text evidence="5">The sequence shown here is derived from an EMBL/GenBank/DDBJ whole genome shotgun (WGS) entry which is preliminary data.</text>
</comment>
<dbReference type="EMBL" id="SMTF01000003">
    <property type="protein sequence ID" value="TDK26353.1"/>
    <property type="molecule type" value="Genomic_DNA"/>
</dbReference>
<dbReference type="PROSITE" id="PS00211">
    <property type="entry name" value="ABC_TRANSPORTER_1"/>
    <property type="match status" value="1"/>
</dbReference>
<protein>
    <submittedName>
        <fullName evidence="5">ABC transporter ATP-binding protein</fullName>
    </submittedName>
</protein>
<dbReference type="PANTHER" id="PTHR42781">
    <property type="entry name" value="SPERMIDINE/PUTRESCINE IMPORT ATP-BINDING PROTEIN POTA"/>
    <property type="match status" value="1"/>
</dbReference>
<dbReference type="OrthoDB" id="9802264at2"/>
<dbReference type="InterPro" id="IPR027417">
    <property type="entry name" value="P-loop_NTPase"/>
</dbReference>
<dbReference type="InterPro" id="IPR003593">
    <property type="entry name" value="AAA+_ATPase"/>
</dbReference>
<dbReference type="Pfam" id="PF08402">
    <property type="entry name" value="TOBE_2"/>
    <property type="match status" value="1"/>
</dbReference>
<feature type="domain" description="ABC transporter" evidence="4">
    <location>
        <begin position="2"/>
        <end position="238"/>
    </location>
</feature>
<evidence type="ECO:0000256" key="1">
    <source>
        <dbReference type="ARBA" id="ARBA00022448"/>
    </source>
</evidence>
<dbReference type="InterPro" id="IPR017871">
    <property type="entry name" value="ABC_transporter-like_CS"/>
</dbReference>
<dbReference type="InterPro" id="IPR050093">
    <property type="entry name" value="ABC_SmlMolc_Importer"/>
</dbReference>
<reference evidence="5 6" key="1">
    <citation type="submission" date="2019-03" db="EMBL/GenBank/DDBJ databases">
        <title>Luteimonas zhaokaii sp.nov., isolated from the rectal contents of Plateau pika in Yushu, Qinghai Province, China.</title>
        <authorList>
            <person name="Zhang G."/>
        </authorList>
    </citation>
    <scope>NUCLEOTIDE SEQUENCE [LARGE SCALE GENOMIC DNA]</scope>
    <source>
        <strain evidence="5 6">B9</strain>
    </source>
</reference>
<dbReference type="PROSITE" id="PS50893">
    <property type="entry name" value="ABC_TRANSPORTER_2"/>
    <property type="match status" value="1"/>
</dbReference>
<organism evidence="5 6">
    <name type="scientific">Luteimonas aestuarii</name>
    <dbReference type="NCBI Taxonomy" id="453837"/>
    <lineage>
        <taxon>Bacteria</taxon>
        <taxon>Pseudomonadati</taxon>
        <taxon>Pseudomonadota</taxon>
        <taxon>Gammaproteobacteria</taxon>
        <taxon>Lysobacterales</taxon>
        <taxon>Lysobacteraceae</taxon>
        <taxon>Luteimonas</taxon>
    </lineage>
</organism>
<dbReference type="GO" id="GO:0043190">
    <property type="term" value="C:ATP-binding cassette (ABC) transporter complex"/>
    <property type="evidence" value="ECO:0007669"/>
    <property type="project" value="InterPro"/>
</dbReference>
<dbReference type="Gene3D" id="3.40.50.300">
    <property type="entry name" value="P-loop containing nucleotide triphosphate hydrolases"/>
    <property type="match status" value="1"/>
</dbReference>
<evidence type="ECO:0000313" key="5">
    <source>
        <dbReference type="EMBL" id="TDK26353.1"/>
    </source>
</evidence>
<accession>A0A4R5TYQ9</accession>
<dbReference type="Proteomes" id="UP000294796">
    <property type="component" value="Unassembled WGS sequence"/>
</dbReference>
<dbReference type="GO" id="GO:0022857">
    <property type="term" value="F:transmembrane transporter activity"/>
    <property type="evidence" value="ECO:0007669"/>
    <property type="project" value="InterPro"/>
</dbReference>
<evidence type="ECO:0000313" key="6">
    <source>
        <dbReference type="Proteomes" id="UP000294796"/>
    </source>
</evidence>
<evidence type="ECO:0000256" key="3">
    <source>
        <dbReference type="ARBA" id="ARBA00022840"/>
    </source>
</evidence>
<keyword evidence="6" id="KW-1185">Reference proteome</keyword>
<dbReference type="InterPro" id="IPR013611">
    <property type="entry name" value="Transp-assoc_OB_typ2"/>
</dbReference>
<keyword evidence="3 5" id="KW-0067">ATP-binding</keyword>
<keyword evidence="2" id="KW-0547">Nucleotide-binding</keyword>
<gene>
    <name evidence="5" type="ORF">E2F46_06005</name>
</gene>
<name>A0A4R5TYQ9_9GAMM</name>
<sequence length="333" mass="34783">MLQLDAIRVGYPTVDGFHVVVDDLSLALPAGGIGCLLGASGCGKTTALRAIAGFEPVQAGSIRLDGGMLSSAGRTLPPEQRGVGMMFQDYALFPHLDVAANIAFGLRGMDKAARRARVDEMLALVGLEGEARVFPHELSGGQQQRIALARALAPAPKLLLLDEPFSNLDVDTRERLAIELRGILKVAGITALLVTHDQAEAFVVADAIGVMDRGRILQWAGPATLYARPVDRFVAGFIGRGSVVPVTALGLPGDGDVLVRPQALVADAAGGLVAEVVTCSFRGPGQVAQLRLASGDMVEIDLPPELMPAPGSALALKLVDDALVLFPPRGKAR</sequence>
<dbReference type="GO" id="GO:0016887">
    <property type="term" value="F:ATP hydrolysis activity"/>
    <property type="evidence" value="ECO:0007669"/>
    <property type="project" value="InterPro"/>
</dbReference>
<dbReference type="InterPro" id="IPR003439">
    <property type="entry name" value="ABC_transporter-like_ATP-bd"/>
</dbReference>
<dbReference type="GO" id="GO:0015697">
    <property type="term" value="P:quaternary ammonium group transport"/>
    <property type="evidence" value="ECO:0007669"/>
    <property type="project" value="UniProtKB-ARBA"/>
</dbReference>